<sequence length="78" mass="8706">MKKVGTTWKLVGDSLQLGASIVFAIFIGAGLGYWLDGKFGTFPYLSIIFFCFGIAAAARNVWIEVRKQLRSDRDTDRT</sequence>
<dbReference type="Proteomes" id="UP000006055">
    <property type="component" value="Chromosome"/>
</dbReference>
<dbReference type="InterPro" id="IPR032820">
    <property type="entry name" value="ATPase_put"/>
</dbReference>
<dbReference type="RefSeq" id="WP_014809112.1">
    <property type="nucleotide sequence ID" value="NC_018025.1"/>
</dbReference>
<evidence type="ECO:0000313" key="3">
    <source>
        <dbReference type="Proteomes" id="UP000006055"/>
    </source>
</evidence>
<dbReference type="Pfam" id="PF09527">
    <property type="entry name" value="ATPase_gene1"/>
    <property type="match status" value="1"/>
</dbReference>
<keyword evidence="3" id="KW-1185">Reference proteome</keyword>
<dbReference type="KEGG" id="dti:Desti_1248"/>
<feature type="transmembrane region" description="Helical" evidence="1">
    <location>
        <begin position="12"/>
        <end position="35"/>
    </location>
</feature>
<protein>
    <submittedName>
        <fullName evidence="2">Putative F0F1-ATPase subunit (ATPase_gene1)</fullName>
    </submittedName>
</protein>
<organism evidence="2 3">
    <name type="scientific">Desulfomonile tiedjei (strain ATCC 49306 / DSM 6799 / DCB-1)</name>
    <dbReference type="NCBI Taxonomy" id="706587"/>
    <lineage>
        <taxon>Bacteria</taxon>
        <taxon>Pseudomonadati</taxon>
        <taxon>Thermodesulfobacteriota</taxon>
        <taxon>Desulfomonilia</taxon>
        <taxon>Desulfomonilales</taxon>
        <taxon>Desulfomonilaceae</taxon>
        <taxon>Desulfomonile</taxon>
    </lineage>
</organism>
<evidence type="ECO:0000313" key="2">
    <source>
        <dbReference type="EMBL" id="AFM23961.1"/>
    </source>
</evidence>
<proteinExistence type="predicted"/>
<reference evidence="3" key="1">
    <citation type="submission" date="2012-06" db="EMBL/GenBank/DDBJ databases">
        <title>Complete sequence of chromosome of Desulfomonile tiedjei DSM 6799.</title>
        <authorList>
            <person name="Lucas S."/>
            <person name="Copeland A."/>
            <person name="Lapidus A."/>
            <person name="Glavina del Rio T."/>
            <person name="Dalin E."/>
            <person name="Tice H."/>
            <person name="Bruce D."/>
            <person name="Goodwin L."/>
            <person name="Pitluck S."/>
            <person name="Peters L."/>
            <person name="Ovchinnikova G."/>
            <person name="Zeytun A."/>
            <person name="Lu M."/>
            <person name="Kyrpides N."/>
            <person name="Mavromatis K."/>
            <person name="Ivanova N."/>
            <person name="Brettin T."/>
            <person name="Detter J.C."/>
            <person name="Han C."/>
            <person name="Larimer F."/>
            <person name="Land M."/>
            <person name="Hauser L."/>
            <person name="Markowitz V."/>
            <person name="Cheng J.-F."/>
            <person name="Hugenholtz P."/>
            <person name="Woyke T."/>
            <person name="Wu D."/>
            <person name="Spring S."/>
            <person name="Schroeder M."/>
            <person name="Brambilla E."/>
            <person name="Klenk H.-P."/>
            <person name="Eisen J.A."/>
        </authorList>
    </citation>
    <scope>NUCLEOTIDE SEQUENCE [LARGE SCALE GENOMIC DNA]</scope>
    <source>
        <strain evidence="3">ATCC 49306 / DSM 6799 / DCB-1</strain>
    </source>
</reference>
<dbReference type="HOGENOM" id="CLU_137927_6_0_7"/>
<dbReference type="eggNOG" id="COG5336">
    <property type="taxonomic scope" value="Bacteria"/>
</dbReference>
<dbReference type="EMBL" id="CP003360">
    <property type="protein sequence ID" value="AFM23961.1"/>
    <property type="molecule type" value="Genomic_DNA"/>
</dbReference>
<dbReference type="STRING" id="706587.Desti_1248"/>
<gene>
    <name evidence="2" type="ordered locus">Desti_1248</name>
</gene>
<evidence type="ECO:0000256" key="1">
    <source>
        <dbReference type="SAM" id="Phobius"/>
    </source>
</evidence>
<dbReference type="AlphaFoldDB" id="I4C320"/>
<keyword evidence="1" id="KW-0812">Transmembrane</keyword>
<dbReference type="OrthoDB" id="15401at2"/>
<feature type="transmembrane region" description="Helical" evidence="1">
    <location>
        <begin position="41"/>
        <end position="62"/>
    </location>
</feature>
<name>I4C320_DESTA</name>
<keyword evidence="1" id="KW-0472">Membrane</keyword>
<accession>I4C320</accession>
<keyword evidence="1" id="KW-1133">Transmembrane helix</keyword>